<organism evidence="1 2">
    <name type="scientific">Candidatus Aquicultor primus</name>
    <dbReference type="NCBI Taxonomy" id="1797195"/>
    <lineage>
        <taxon>Bacteria</taxon>
        <taxon>Bacillati</taxon>
        <taxon>Actinomycetota</taxon>
        <taxon>Candidatus Aquicultoria</taxon>
        <taxon>Candidatus Aquicultorales</taxon>
        <taxon>Candidatus Aquicultoraceae</taxon>
        <taxon>Candidatus Aquicultor</taxon>
    </lineage>
</organism>
<dbReference type="AlphaFoldDB" id="A0A1F2URM3"/>
<dbReference type="EMBL" id="MELI01000013">
    <property type="protein sequence ID" value="OFW35574.1"/>
    <property type="molecule type" value="Genomic_DNA"/>
</dbReference>
<accession>A0A1F2URM3</accession>
<evidence type="ECO:0000313" key="2">
    <source>
        <dbReference type="Proteomes" id="UP000178086"/>
    </source>
</evidence>
<proteinExistence type="predicted"/>
<gene>
    <name evidence="1" type="ORF">A2074_00915</name>
</gene>
<dbReference type="Proteomes" id="UP000178086">
    <property type="component" value="Unassembled WGS sequence"/>
</dbReference>
<comment type="caution">
    <text evidence="1">The sequence shown here is derived from an EMBL/GenBank/DDBJ whole genome shotgun (WGS) entry which is preliminary data.</text>
</comment>
<evidence type="ECO:0000313" key="1">
    <source>
        <dbReference type="EMBL" id="OFW35574.1"/>
    </source>
</evidence>
<protein>
    <submittedName>
        <fullName evidence="1">Uncharacterized protein</fullName>
    </submittedName>
</protein>
<name>A0A1F2URM3_9ACTN</name>
<sequence>MNKKLTLAIIALLIIIVGAGLYLSFFRTENTEITKADVLNDQRYSTEPTGLDLIQKALDAGKIDLDTALIYKVKFLFNDPTLPKEYSTENTPFEDSGTFTEIQENWDKLSEETKKTLKPYFLRPDNPESYISKIMNGEIKASKTGFLKIVGEAEAYDRPISYKTDTGLNTSDGKIKVWYPEKKETINGREKITKLYYGTSKKIVANLNADQAYAQFVGLLGRVPPPDGALGADGKTDIYVVPSNYALLNIGGSSAGVNVPDNGNGKSSFILLRENLDDRNLKTTTVHELFHGFQRAFECSITRNNLWWIEGTATWSEDFIYPKENTEQGYVANYIPKPESSLNKSGDNFEYGAYVFPFYLSKTYDRGIITKIFEGCAETGNPLDSADRIIDGGFKKNWKEFTLWNYNKMPILYYKNADQSKTFPSNSSESGANTENNFIAGLGESPYTVKELAPLTSQVLTFSIVDDQGDGEVRRVTFKSLKSFTGKTDKAAIKAIVYPKSGEPYSEDWTDKESRSFCLDKSNEDFEKVVLIFSNADIKNKIRSADIKVKTATSCFEISQGENMTVKPIFAVTPNYVGTLRYQAEGSLEKDSVPAEAKYRYMGKWKVDVNYLEQFPPQSLYGISASGMDFAYDHILEFDLSANSVLKDGTFEIKTKKGDFKTPGWEIHNEITGENTNIPKNTISWDVAQKGVITEMTENGAKITLPDFVLYNSGGYREMPHPIVLEIKK</sequence>
<reference evidence="1 2" key="1">
    <citation type="journal article" date="2016" name="Nat. Commun.">
        <title>Thousands of microbial genomes shed light on interconnected biogeochemical processes in an aquifer system.</title>
        <authorList>
            <person name="Anantharaman K."/>
            <person name="Brown C.T."/>
            <person name="Hug L.A."/>
            <person name="Sharon I."/>
            <person name="Castelle C.J."/>
            <person name="Probst A.J."/>
            <person name="Thomas B.C."/>
            <person name="Singh A."/>
            <person name="Wilkins M.J."/>
            <person name="Karaoz U."/>
            <person name="Brodie E.L."/>
            <person name="Williams K.H."/>
            <person name="Hubbard S.S."/>
            <person name="Banfield J.F."/>
        </authorList>
    </citation>
    <scope>NUCLEOTIDE SEQUENCE [LARGE SCALE GENOMIC DNA]</scope>
</reference>